<dbReference type="STRING" id="134849.SAMN05443668_114125"/>
<keyword evidence="5" id="KW-0472">Membrane</keyword>
<comment type="subcellular location">
    <subcellularLocation>
        <location evidence="1">Membrane</location>
        <topology evidence="1">Single-pass membrane protein</topology>
    </subcellularLocation>
</comment>
<evidence type="ECO:0000256" key="6">
    <source>
        <dbReference type="ARBA" id="ARBA00023163"/>
    </source>
</evidence>
<protein>
    <submittedName>
        <fullName evidence="8">TIGR03083 family protein</fullName>
    </submittedName>
</protein>
<evidence type="ECO:0000313" key="8">
    <source>
        <dbReference type="EMBL" id="SHN46291.1"/>
    </source>
</evidence>
<organism evidence="8 9">
    <name type="scientific">Cryptosporangium aurantiacum</name>
    <dbReference type="NCBI Taxonomy" id="134849"/>
    <lineage>
        <taxon>Bacteria</taxon>
        <taxon>Bacillati</taxon>
        <taxon>Actinomycetota</taxon>
        <taxon>Actinomycetes</taxon>
        <taxon>Cryptosporangiales</taxon>
        <taxon>Cryptosporangiaceae</taxon>
        <taxon>Cryptosporangium</taxon>
    </lineage>
</organism>
<evidence type="ECO:0000256" key="4">
    <source>
        <dbReference type="ARBA" id="ARBA00023015"/>
    </source>
</evidence>
<keyword evidence="4" id="KW-0805">Transcription regulation</keyword>
<dbReference type="InterPro" id="IPR034660">
    <property type="entry name" value="DinB/YfiT-like"/>
</dbReference>
<gene>
    <name evidence="8" type="ORF">SAMN05443668_114125</name>
</gene>
<dbReference type="InterPro" id="IPR036527">
    <property type="entry name" value="SCP2_sterol-bd_dom_sf"/>
</dbReference>
<dbReference type="Proteomes" id="UP000184440">
    <property type="component" value="Unassembled WGS sequence"/>
</dbReference>
<dbReference type="InterPro" id="IPR051474">
    <property type="entry name" value="Anti-sigma-K/W_factor"/>
</dbReference>
<dbReference type="AlphaFoldDB" id="A0A1M7RJH0"/>
<evidence type="ECO:0000259" key="7">
    <source>
        <dbReference type="Pfam" id="PF13490"/>
    </source>
</evidence>
<dbReference type="GO" id="GO:0016989">
    <property type="term" value="F:sigma factor antagonist activity"/>
    <property type="evidence" value="ECO:0007669"/>
    <property type="project" value="TreeGrafter"/>
</dbReference>
<dbReference type="SUPFAM" id="SSF55718">
    <property type="entry name" value="SCP-like"/>
    <property type="match status" value="1"/>
</dbReference>
<evidence type="ECO:0000313" key="9">
    <source>
        <dbReference type="Proteomes" id="UP000184440"/>
    </source>
</evidence>
<keyword evidence="9" id="KW-1185">Reference proteome</keyword>
<dbReference type="NCBIfam" id="TIGR03083">
    <property type="entry name" value="maleylpyruvate isomerase family mycothiol-dependent enzyme"/>
    <property type="match status" value="1"/>
</dbReference>
<evidence type="ECO:0000256" key="3">
    <source>
        <dbReference type="ARBA" id="ARBA00022989"/>
    </source>
</evidence>
<feature type="domain" description="Putative zinc-finger" evidence="7">
    <location>
        <begin position="8"/>
        <end position="39"/>
    </location>
</feature>
<evidence type="ECO:0000256" key="5">
    <source>
        <dbReference type="ARBA" id="ARBA00023136"/>
    </source>
</evidence>
<dbReference type="PANTHER" id="PTHR37461:SF1">
    <property type="entry name" value="ANTI-SIGMA-K FACTOR RSKA"/>
    <property type="match status" value="1"/>
</dbReference>
<evidence type="ECO:0000256" key="1">
    <source>
        <dbReference type="ARBA" id="ARBA00004167"/>
    </source>
</evidence>
<proteinExistence type="predicted"/>
<keyword evidence="3" id="KW-1133">Transmembrane helix</keyword>
<dbReference type="RefSeq" id="WP_073263147.1">
    <property type="nucleotide sequence ID" value="NZ_FRCS01000014.1"/>
</dbReference>
<keyword evidence="2" id="KW-0812">Transmembrane</keyword>
<sequence length="321" mass="34192">MVTEHDRFAAALGAWALGICEPDEARAVEVHLDGCAECRSEVDEVSAVVAALPAGAPRPAVSPALRSRIFDVARMVRPPAPPAPDAAGWYRSEVVALEAVLSTLAPDGWQLPTRAGLSVRDLVVHLTANDARLGTQLHLDTDADRNDPAPRRWRAQADALLAAHPTQLVRLTDSRFPRRTYADALVQRAFETWVHAADISAALGTPERSVPAPLANRIATLGVDLLPWAFALVGVDRPGRTVDLRFTDGGEHRVAIVPAGGARGGYSDRSGAPDAVVTIETAEFCALMGNRRTPATLRRQVEGDPGLAADLLRVVSTLGCE</sequence>
<evidence type="ECO:0000256" key="2">
    <source>
        <dbReference type="ARBA" id="ARBA00022692"/>
    </source>
</evidence>
<dbReference type="GO" id="GO:0016020">
    <property type="term" value="C:membrane"/>
    <property type="evidence" value="ECO:0007669"/>
    <property type="project" value="UniProtKB-SubCell"/>
</dbReference>
<dbReference type="PANTHER" id="PTHR37461">
    <property type="entry name" value="ANTI-SIGMA-K FACTOR RSKA"/>
    <property type="match status" value="1"/>
</dbReference>
<dbReference type="Gene3D" id="1.10.10.1320">
    <property type="entry name" value="Anti-sigma factor, zinc-finger domain"/>
    <property type="match status" value="1"/>
</dbReference>
<dbReference type="InterPro" id="IPR027383">
    <property type="entry name" value="Znf_put"/>
</dbReference>
<accession>A0A1M7RJH0</accession>
<dbReference type="InterPro" id="IPR017517">
    <property type="entry name" value="Maleyloyr_isom"/>
</dbReference>
<dbReference type="InterPro" id="IPR041916">
    <property type="entry name" value="Anti_sigma_zinc_sf"/>
</dbReference>
<keyword evidence="6" id="KW-0804">Transcription</keyword>
<dbReference type="GO" id="GO:0006417">
    <property type="term" value="P:regulation of translation"/>
    <property type="evidence" value="ECO:0007669"/>
    <property type="project" value="TreeGrafter"/>
</dbReference>
<dbReference type="Pfam" id="PF13490">
    <property type="entry name" value="zf-HC2"/>
    <property type="match status" value="1"/>
</dbReference>
<name>A0A1M7RJH0_9ACTN</name>
<reference evidence="8 9" key="1">
    <citation type="submission" date="2016-11" db="EMBL/GenBank/DDBJ databases">
        <authorList>
            <person name="Jaros S."/>
            <person name="Januszkiewicz K."/>
            <person name="Wedrychowicz H."/>
        </authorList>
    </citation>
    <scope>NUCLEOTIDE SEQUENCE [LARGE SCALE GENOMIC DNA]</scope>
    <source>
        <strain evidence="8 9">DSM 46144</strain>
    </source>
</reference>
<dbReference type="EMBL" id="FRCS01000014">
    <property type="protein sequence ID" value="SHN46291.1"/>
    <property type="molecule type" value="Genomic_DNA"/>
</dbReference>
<dbReference type="SUPFAM" id="SSF109854">
    <property type="entry name" value="DinB/YfiT-like putative metalloenzymes"/>
    <property type="match status" value="1"/>
</dbReference>